<comment type="caution">
    <text evidence="7">The sequence shown here is derived from an EMBL/GenBank/DDBJ whole genome shotgun (WGS) entry which is preliminary data.</text>
</comment>
<organism evidence="7 8">
    <name type="scientific">Hyphomonas hirschiana VP5</name>
    <dbReference type="NCBI Taxonomy" id="1280951"/>
    <lineage>
        <taxon>Bacteria</taxon>
        <taxon>Pseudomonadati</taxon>
        <taxon>Pseudomonadota</taxon>
        <taxon>Alphaproteobacteria</taxon>
        <taxon>Hyphomonadales</taxon>
        <taxon>Hyphomonadaceae</taxon>
        <taxon>Hyphomonas</taxon>
    </lineage>
</organism>
<evidence type="ECO:0000256" key="3">
    <source>
        <dbReference type="ARBA" id="ARBA00022801"/>
    </source>
</evidence>
<dbReference type="PROSITE" id="PS00630">
    <property type="entry name" value="IMP_2"/>
    <property type="match status" value="1"/>
</dbReference>
<feature type="binding site" evidence="5">
    <location>
        <position position="215"/>
    </location>
    <ligand>
        <name>Mg(2+)</name>
        <dbReference type="ChEBI" id="CHEBI:18420"/>
        <label>1</label>
        <note>catalytic</note>
    </ligand>
</feature>
<keyword evidence="3" id="KW-0378">Hydrolase</keyword>
<dbReference type="GO" id="GO:0046872">
    <property type="term" value="F:metal ion binding"/>
    <property type="evidence" value="ECO:0007669"/>
    <property type="project" value="UniProtKB-KW"/>
</dbReference>
<comment type="cofactor">
    <cofactor evidence="5">
        <name>Mg(2+)</name>
        <dbReference type="ChEBI" id="CHEBI:18420"/>
    </cofactor>
</comment>
<dbReference type="GO" id="GO:0006020">
    <property type="term" value="P:inositol metabolic process"/>
    <property type="evidence" value="ECO:0007669"/>
    <property type="project" value="TreeGrafter"/>
</dbReference>
<sequence>MQAAERSLDQDLQLMLALAKEAGDLALSYTLTGGAEAWNKTGGKGPVTEADLAVNRLCLKQLQTARPDYGWLSEETLDDPAARAKSRVWVVDPIDGTRAYISGDPHWCIALAIVEEGEAVASVLYAPALSRMYSARKGAGAFLNGNAIHVSLRDAEDGLRLITNEGLVTHPAWKEPWPRVEIARPKPNATLLRMAHVATGEWDAALVLAEKSDWDLAAGTVLVHEAGGHATTHLGEAFVFNQAVPAQRSVLASGKALHPLLLRRLEVVKIPDPQARAAQPMPDQTKPVQTEPKRMSESAKTGKQLLHIVFGGELKDVTGVEFEDLSQMDFIGAFPNYQEAYDAWKSAAQRTVDQAEMRYFILHAHKLLDPATGDHHHV</sequence>
<dbReference type="SUPFAM" id="SSF56655">
    <property type="entry name" value="Carbohydrate phosphatase"/>
    <property type="match status" value="1"/>
</dbReference>
<proteinExistence type="inferred from homology"/>
<dbReference type="PANTHER" id="PTHR20854:SF4">
    <property type="entry name" value="INOSITOL-1-MONOPHOSPHATASE-RELATED"/>
    <property type="match status" value="1"/>
</dbReference>
<name>A0A059FYB2_9PROT</name>
<dbReference type="Gene3D" id="3.40.190.80">
    <property type="match status" value="1"/>
</dbReference>
<feature type="binding site" evidence="5">
    <location>
        <position position="74"/>
    </location>
    <ligand>
        <name>Mg(2+)</name>
        <dbReference type="ChEBI" id="CHEBI:18420"/>
        <label>1</label>
        <note>catalytic</note>
    </ligand>
</feature>
<feature type="binding site" evidence="5">
    <location>
        <position position="94"/>
    </location>
    <ligand>
        <name>Mg(2+)</name>
        <dbReference type="ChEBI" id="CHEBI:18420"/>
        <label>1</label>
        <note>catalytic</note>
    </ligand>
</feature>
<dbReference type="GO" id="GO:0046854">
    <property type="term" value="P:phosphatidylinositol phosphate biosynthetic process"/>
    <property type="evidence" value="ECO:0007669"/>
    <property type="project" value="InterPro"/>
</dbReference>
<feature type="region of interest" description="Disordered" evidence="6">
    <location>
        <begin position="275"/>
        <end position="297"/>
    </location>
</feature>
<reference evidence="7 8" key="1">
    <citation type="submission" date="2013-04" db="EMBL/GenBank/DDBJ databases">
        <title>Hyphomonas hirschiana VP5 Genome Sequencing.</title>
        <authorList>
            <person name="Lai Q."/>
            <person name="Shao Z."/>
        </authorList>
    </citation>
    <scope>NUCLEOTIDE SEQUENCE [LARGE SCALE GENOMIC DNA]</scope>
    <source>
        <strain evidence="7 8">VP5</strain>
    </source>
</reference>
<evidence type="ECO:0000256" key="2">
    <source>
        <dbReference type="ARBA" id="ARBA00022723"/>
    </source>
</evidence>
<comment type="similarity">
    <text evidence="1">Belongs to the inositol monophosphatase superfamily.</text>
</comment>
<dbReference type="GO" id="GO:0007165">
    <property type="term" value="P:signal transduction"/>
    <property type="evidence" value="ECO:0007669"/>
    <property type="project" value="TreeGrafter"/>
</dbReference>
<feature type="binding site" evidence="5">
    <location>
        <position position="95"/>
    </location>
    <ligand>
        <name>Mg(2+)</name>
        <dbReference type="ChEBI" id="CHEBI:18420"/>
        <label>1</label>
        <note>catalytic</note>
    </ligand>
</feature>
<dbReference type="InterPro" id="IPR020583">
    <property type="entry name" value="Inositol_monoP_metal-BS"/>
</dbReference>
<dbReference type="InterPro" id="IPR025226">
    <property type="entry name" value="DUF4170"/>
</dbReference>
<dbReference type="InterPro" id="IPR000760">
    <property type="entry name" value="Inositol_monophosphatase-like"/>
</dbReference>
<dbReference type="Pfam" id="PF00459">
    <property type="entry name" value="Inositol_P"/>
    <property type="match status" value="1"/>
</dbReference>
<dbReference type="Gene3D" id="3.30.540.10">
    <property type="entry name" value="Fructose-1,6-Bisphosphatase, subunit A, domain 1"/>
    <property type="match status" value="1"/>
</dbReference>
<evidence type="ECO:0000256" key="5">
    <source>
        <dbReference type="PIRSR" id="PIRSR600760-2"/>
    </source>
</evidence>
<dbReference type="GO" id="GO:0008934">
    <property type="term" value="F:inositol monophosphate 1-phosphatase activity"/>
    <property type="evidence" value="ECO:0007669"/>
    <property type="project" value="TreeGrafter"/>
</dbReference>
<keyword evidence="4 5" id="KW-0460">Magnesium</keyword>
<dbReference type="PATRIC" id="fig|1280951.3.peg.584"/>
<dbReference type="RefSeq" id="WP_233352012.1">
    <property type="nucleotide sequence ID" value="NZ_ARYI01000002.1"/>
</dbReference>
<dbReference type="InterPro" id="IPR020550">
    <property type="entry name" value="Inositol_monophosphatase_CS"/>
</dbReference>
<evidence type="ECO:0000313" key="8">
    <source>
        <dbReference type="Proteomes" id="UP000025061"/>
    </source>
</evidence>
<dbReference type="PANTHER" id="PTHR20854">
    <property type="entry name" value="INOSITOL MONOPHOSPHATASE"/>
    <property type="match status" value="1"/>
</dbReference>
<protein>
    <submittedName>
        <fullName evidence="7">Inositol monophosphatase family protein</fullName>
    </submittedName>
</protein>
<feature type="binding site" evidence="5">
    <location>
        <position position="92"/>
    </location>
    <ligand>
        <name>Mg(2+)</name>
        <dbReference type="ChEBI" id="CHEBI:18420"/>
        <label>1</label>
        <note>catalytic</note>
    </ligand>
</feature>
<dbReference type="Gene3D" id="3.30.70.2400">
    <property type="entry name" value="Uncharacterised protein PF13773, DUF4170"/>
    <property type="match status" value="1"/>
</dbReference>
<evidence type="ECO:0000313" key="7">
    <source>
        <dbReference type="EMBL" id="KCZ95683.1"/>
    </source>
</evidence>
<evidence type="ECO:0000256" key="1">
    <source>
        <dbReference type="ARBA" id="ARBA00009759"/>
    </source>
</evidence>
<accession>A0A059FYB2</accession>
<dbReference type="PROSITE" id="PS00629">
    <property type="entry name" value="IMP_1"/>
    <property type="match status" value="1"/>
</dbReference>
<evidence type="ECO:0000256" key="6">
    <source>
        <dbReference type="SAM" id="MobiDB-lite"/>
    </source>
</evidence>
<dbReference type="EMBL" id="ARYI01000002">
    <property type="protein sequence ID" value="KCZ95683.1"/>
    <property type="molecule type" value="Genomic_DNA"/>
</dbReference>
<evidence type="ECO:0000256" key="4">
    <source>
        <dbReference type="ARBA" id="ARBA00022842"/>
    </source>
</evidence>
<keyword evidence="2 5" id="KW-0479">Metal-binding</keyword>
<dbReference type="Proteomes" id="UP000025061">
    <property type="component" value="Unassembled WGS sequence"/>
</dbReference>
<keyword evidence="8" id="KW-1185">Reference proteome</keyword>
<dbReference type="PRINTS" id="PR00377">
    <property type="entry name" value="IMPHPHTASES"/>
</dbReference>
<dbReference type="AlphaFoldDB" id="A0A059FYB2"/>
<dbReference type="CDD" id="cd01638">
    <property type="entry name" value="CysQ"/>
    <property type="match status" value="1"/>
</dbReference>
<gene>
    <name evidence="7" type="ORF">HHI_02892</name>
</gene>
<dbReference type="Pfam" id="PF13773">
    <property type="entry name" value="DUF4170"/>
    <property type="match status" value="1"/>
</dbReference>